<dbReference type="AlphaFoldDB" id="A0A172T231"/>
<gene>
    <name evidence="1" type="ORF">JM64_02700</name>
</gene>
<dbReference type="EMBL" id="CP011393">
    <property type="protein sequence ID" value="ANE41030.1"/>
    <property type="molecule type" value="Genomic_DNA"/>
</dbReference>
<protein>
    <recommendedName>
        <fullName evidence="3">Adhesin domain-containing protein</fullName>
    </recommendedName>
</protein>
<dbReference type="Proteomes" id="UP000077096">
    <property type="component" value="Chromosome"/>
</dbReference>
<accession>A0A172T231</accession>
<dbReference type="KEGG" id="fng:JM64_02700"/>
<sequence length="197" mass="21644">MDITYREIIAGVLLFTFLFILLLPTDFMISKQSSSEGLIKIPVSNPVLNILGASFSIQFDNEKDEILYGRGEKIDISSNTERTVLNKASGSIIIGIRGLKNINISAASVLISGVLDNVFVDISSVNVTSKNLLIKGPVKIKISTATIKGELYIDEFSSDGKVEIIVDSASTNLTVYVKKRYENKVTIQGRNIIVKNW</sequence>
<dbReference type="PATRIC" id="fig|93466.3.peg.591"/>
<name>A0A172T231_FERPE</name>
<evidence type="ECO:0000313" key="1">
    <source>
        <dbReference type="EMBL" id="ANE41030.1"/>
    </source>
</evidence>
<reference evidence="1 2" key="1">
    <citation type="submission" date="2014-08" db="EMBL/GenBank/DDBJ databases">
        <title>Fervidobacterium pennivorans DYC genome.</title>
        <authorList>
            <person name="Wushke S."/>
        </authorList>
    </citation>
    <scope>NUCLEOTIDE SEQUENCE [LARGE SCALE GENOMIC DNA]</scope>
    <source>
        <strain evidence="1 2">DYC</strain>
    </source>
</reference>
<organism evidence="1 2">
    <name type="scientific">Fervidobacterium pennivorans</name>
    <dbReference type="NCBI Taxonomy" id="93466"/>
    <lineage>
        <taxon>Bacteria</taxon>
        <taxon>Thermotogati</taxon>
        <taxon>Thermotogota</taxon>
        <taxon>Thermotogae</taxon>
        <taxon>Thermotogales</taxon>
        <taxon>Fervidobacteriaceae</taxon>
        <taxon>Fervidobacterium</taxon>
    </lineage>
</organism>
<evidence type="ECO:0000313" key="2">
    <source>
        <dbReference type="Proteomes" id="UP000077096"/>
    </source>
</evidence>
<proteinExistence type="predicted"/>
<evidence type="ECO:0008006" key="3">
    <source>
        <dbReference type="Google" id="ProtNLM"/>
    </source>
</evidence>